<keyword evidence="1" id="KW-1133">Transmembrane helix</keyword>
<organism evidence="2 3">
    <name type="scientific">Oxalobacter formigenes OXCC13</name>
    <dbReference type="NCBI Taxonomy" id="556269"/>
    <lineage>
        <taxon>Bacteria</taxon>
        <taxon>Pseudomonadati</taxon>
        <taxon>Pseudomonadota</taxon>
        <taxon>Betaproteobacteria</taxon>
        <taxon>Burkholderiales</taxon>
        <taxon>Oxalobacteraceae</taxon>
        <taxon>Oxalobacter</taxon>
    </lineage>
</organism>
<dbReference type="AlphaFoldDB" id="C3XAM1"/>
<evidence type="ECO:0008006" key="4">
    <source>
        <dbReference type="Google" id="ProtNLM"/>
    </source>
</evidence>
<evidence type="ECO:0000256" key="1">
    <source>
        <dbReference type="SAM" id="Phobius"/>
    </source>
</evidence>
<feature type="transmembrane region" description="Helical" evidence="1">
    <location>
        <begin position="32"/>
        <end position="55"/>
    </location>
</feature>
<gene>
    <name evidence="2" type="ORF">OFBG_01275</name>
</gene>
<sequence length="284" mass="29733">MTAVKIEESSVVERQPISPEDAKRLMLPGIRWSAIFAGVVVGISVQTLLGILGIAGGLSTISSVATGESAGFGPMLWTLVSLLISAFAGGFFASRLSGSRRKGDGAMFGAVTWAVSMLVFALMLSTAAGSILNGMMSAANTTVVYSAPANTVSPAVSAQLRQELGGELNNANFQQLQQYLQAGQREEAIVYLTSLGIESSRAVSVVNNAMDQIGSTAVVTTQPLISPDQLIRAVSAAAWMVFVGVTLSLIVSVCGGIIGAKYAYRSIWGKNGFPRMSKEKNFID</sequence>
<accession>C3XAM1</accession>
<reference evidence="2 3" key="1">
    <citation type="submission" date="2009-02" db="EMBL/GenBank/DDBJ databases">
        <title>The Genome Sequence of Oxalobacter formigenes OXCC13.</title>
        <authorList>
            <consortium name="The Broad Institute Genome Sequencing Platform"/>
            <person name="Ward D."/>
            <person name="Young S.K."/>
            <person name="Kodira C.D."/>
            <person name="Zeng Q."/>
            <person name="Koehrsen M."/>
            <person name="Alvarado L."/>
            <person name="Berlin A."/>
            <person name="Borenstein D."/>
            <person name="Chen Z."/>
            <person name="Engels R."/>
            <person name="Freedman E."/>
            <person name="Gellesch M."/>
            <person name="Goldberg J."/>
            <person name="Griggs A."/>
            <person name="Gujja S."/>
            <person name="Heiman D."/>
            <person name="Hepburn T."/>
            <person name="Howarth C."/>
            <person name="Jen D."/>
            <person name="Larson L."/>
            <person name="Lewis B."/>
            <person name="Mehta T."/>
            <person name="Park D."/>
            <person name="Pearson M."/>
            <person name="Roberts A."/>
            <person name="Saif S."/>
            <person name="Shea T."/>
            <person name="Shenoy N."/>
            <person name="Sisk P."/>
            <person name="Stolte C."/>
            <person name="Sykes S."/>
            <person name="Walk T."/>
            <person name="White J."/>
            <person name="Yandava C."/>
            <person name="Allison M.J."/>
            <person name="Lander E."/>
            <person name="Nusbaum C."/>
            <person name="Galagan J."/>
            <person name="Birren B."/>
        </authorList>
    </citation>
    <scope>NUCLEOTIDE SEQUENCE [LARGE SCALE GENOMIC DNA]</scope>
    <source>
        <strain evidence="2 3">OXCC13</strain>
    </source>
</reference>
<dbReference type="STRING" id="847.BRW83_0844"/>
<dbReference type="GeneID" id="77134738"/>
<dbReference type="OrthoDB" id="2154696at2"/>
<feature type="transmembrane region" description="Helical" evidence="1">
    <location>
        <begin position="75"/>
        <end position="94"/>
    </location>
</feature>
<dbReference type="HOGENOM" id="CLU_1056224_0_0_4"/>
<dbReference type="RefSeq" id="WP_005881280.1">
    <property type="nucleotide sequence ID" value="NZ_CP019430.1"/>
</dbReference>
<keyword evidence="3" id="KW-1185">Reference proteome</keyword>
<dbReference type="eggNOG" id="ENOG5032UZV">
    <property type="taxonomic scope" value="Bacteria"/>
</dbReference>
<proteinExistence type="predicted"/>
<evidence type="ECO:0000313" key="3">
    <source>
        <dbReference type="Proteomes" id="UP000005089"/>
    </source>
</evidence>
<name>C3XAM1_OXAFO</name>
<keyword evidence="1" id="KW-0812">Transmembrane</keyword>
<dbReference type="EMBL" id="GG658170">
    <property type="protein sequence ID" value="EEO30247.1"/>
    <property type="molecule type" value="Genomic_DNA"/>
</dbReference>
<evidence type="ECO:0000313" key="2">
    <source>
        <dbReference type="EMBL" id="EEO30247.1"/>
    </source>
</evidence>
<feature type="transmembrane region" description="Helical" evidence="1">
    <location>
        <begin position="106"/>
        <end position="132"/>
    </location>
</feature>
<dbReference type="Proteomes" id="UP000005089">
    <property type="component" value="Unassembled WGS sequence"/>
</dbReference>
<keyword evidence="1" id="KW-0472">Membrane</keyword>
<feature type="transmembrane region" description="Helical" evidence="1">
    <location>
        <begin position="236"/>
        <end position="260"/>
    </location>
</feature>
<protein>
    <recommendedName>
        <fullName evidence="4">PhnA-like protein</fullName>
    </recommendedName>
</protein>